<protein>
    <recommendedName>
        <fullName evidence="3">RRM domain-containing protein</fullName>
    </recommendedName>
</protein>
<dbReference type="InterPro" id="IPR035979">
    <property type="entry name" value="RBD_domain_sf"/>
</dbReference>
<reference evidence="1" key="1">
    <citation type="submission" date="2019-07" db="EMBL/GenBank/DDBJ databases">
        <authorList>
            <person name="Dittberner H."/>
        </authorList>
    </citation>
    <scope>NUCLEOTIDE SEQUENCE [LARGE SCALE GENOMIC DNA]</scope>
</reference>
<dbReference type="SUPFAM" id="SSF54928">
    <property type="entry name" value="RNA-binding domain, RBD"/>
    <property type="match status" value="2"/>
</dbReference>
<keyword evidence="2" id="KW-1185">Reference proteome</keyword>
<gene>
    <name evidence="1" type="ORF">ANE_LOCUS17114</name>
</gene>
<accession>A0A565BZ26</accession>
<name>A0A565BZ26_9BRAS</name>
<evidence type="ECO:0000313" key="1">
    <source>
        <dbReference type="EMBL" id="VVB06670.1"/>
    </source>
</evidence>
<dbReference type="Proteomes" id="UP000489600">
    <property type="component" value="Unassembled WGS sequence"/>
</dbReference>
<dbReference type="OrthoDB" id="1085421at2759"/>
<evidence type="ECO:0008006" key="3">
    <source>
        <dbReference type="Google" id="ProtNLM"/>
    </source>
</evidence>
<organism evidence="1 2">
    <name type="scientific">Arabis nemorensis</name>
    <dbReference type="NCBI Taxonomy" id="586526"/>
    <lineage>
        <taxon>Eukaryota</taxon>
        <taxon>Viridiplantae</taxon>
        <taxon>Streptophyta</taxon>
        <taxon>Embryophyta</taxon>
        <taxon>Tracheophyta</taxon>
        <taxon>Spermatophyta</taxon>
        <taxon>Magnoliopsida</taxon>
        <taxon>eudicotyledons</taxon>
        <taxon>Gunneridae</taxon>
        <taxon>Pentapetalae</taxon>
        <taxon>rosids</taxon>
        <taxon>malvids</taxon>
        <taxon>Brassicales</taxon>
        <taxon>Brassicaceae</taxon>
        <taxon>Arabideae</taxon>
        <taxon>Arabis</taxon>
    </lineage>
</organism>
<evidence type="ECO:0000313" key="2">
    <source>
        <dbReference type="Proteomes" id="UP000489600"/>
    </source>
</evidence>
<dbReference type="AlphaFoldDB" id="A0A565BZ26"/>
<dbReference type="EMBL" id="CABITT030000005">
    <property type="protein sequence ID" value="VVB06670.1"/>
    <property type="molecule type" value="Genomic_DNA"/>
</dbReference>
<dbReference type="GO" id="GO:0003676">
    <property type="term" value="F:nucleic acid binding"/>
    <property type="evidence" value="ECO:0007669"/>
    <property type="project" value="InterPro"/>
</dbReference>
<sequence length="276" mass="30286">MLVGNPSELSYFKAFEKRLTATDILKEEELSRCTVVSVEGYDTSLRPYDIRAILTRYFGSCGNICDVVIPTYPSSSVVERVGFIFFRDEGAQEKALALSGSNVGFPFPGIRLGGWDVYVKACPRHSFALSPDQVAAARRLINAIYYCGFAVTGYPTSLAANDVRSALFRLFRSCGEIRYLTVEDDPSQPGLLQRSGFVSLSGEGALEKVVELDGSDMGGWNVAVLTEPKPNEITVSRANQFNIGWEGPPGLRWVDLHPSTASSVNPLADWLGRRIK</sequence>
<proteinExistence type="predicted"/>
<comment type="caution">
    <text evidence="1">The sequence shown here is derived from an EMBL/GenBank/DDBJ whole genome shotgun (WGS) entry which is preliminary data.</text>
</comment>